<dbReference type="EMBL" id="CP027561">
    <property type="protein sequence ID" value="QJP93563.1"/>
    <property type="molecule type" value="Genomic_DNA"/>
</dbReference>
<gene>
    <name evidence="1" type="ORF">C6Y56_02820</name>
</gene>
<dbReference type="Proteomes" id="UP000501669">
    <property type="component" value="Chromosome"/>
</dbReference>
<organism evidence="1 2">
    <name type="scientific">Pseudomonas fluorescens</name>
    <dbReference type="NCBI Taxonomy" id="294"/>
    <lineage>
        <taxon>Bacteria</taxon>
        <taxon>Pseudomonadati</taxon>
        <taxon>Pseudomonadota</taxon>
        <taxon>Gammaproteobacteria</taxon>
        <taxon>Pseudomonadales</taxon>
        <taxon>Pseudomonadaceae</taxon>
        <taxon>Pseudomonas</taxon>
    </lineage>
</organism>
<reference evidence="1 2" key="1">
    <citation type="submission" date="2018-03" db="EMBL/GenBank/DDBJ databases">
        <title>Complete genome sequence of Pseudomonas fluorescens sp. G7.</title>
        <authorList>
            <person name="Gao C.-H."/>
            <person name="Li Z."/>
            <person name="Cai P."/>
        </authorList>
    </citation>
    <scope>NUCLEOTIDE SEQUENCE [LARGE SCALE GENOMIC DNA]</scope>
    <source>
        <strain evidence="1 2">G7</strain>
    </source>
</reference>
<dbReference type="AlphaFoldDB" id="A0A7Z3C159"/>
<evidence type="ECO:0000313" key="1">
    <source>
        <dbReference type="EMBL" id="QJP93563.1"/>
    </source>
</evidence>
<protein>
    <submittedName>
        <fullName evidence="1">Uncharacterized protein</fullName>
    </submittedName>
</protein>
<evidence type="ECO:0000313" key="2">
    <source>
        <dbReference type="Proteomes" id="UP000501669"/>
    </source>
</evidence>
<sequence>MSERIQPDHHRILWERACSRKRLIIQQRCCLSVRLREQARSHMEQWRSADRVSPYFCFSSW</sequence>
<proteinExistence type="predicted"/>
<accession>A0A7Z3C159</accession>
<name>A0A7Z3C159_PSEFL</name>